<dbReference type="RefSeq" id="WP_377788701.1">
    <property type="nucleotide sequence ID" value="NZ_JBHLYQ010000032.1"/>
</dbReference>
<keyword evidence="1" id="KW-1133">Transmembrane helix</keyword>
<evidence type="ECO:0000313" key="3">
    <source>
        <dbReference type="Proteomes" id="UP001589788"/>
    </source>
</evidence>
<name>A0ABV6C1A2_9ACTN</name>
<evidence type="ECO:0000256" key="1">
    <source>
        <dbReference type="SAM" id="Phobius"/>
    </source>
</evidence>
<accession>A0ABV6C1A2</accession>
<keyword evidence="1" id="KW-0472">Membrane</keyword>
<reference evidence="2 3" key="1">
    <citation type="submission" date="2024-09" db="EMBL/GenBank/DDBJ databases">
        <authorList>
            <person name="Sun Q."/>
            <person name="Mori K."/>
        </authorList>
    </citation>
    <scope>NUCLEOTIDE SEQUENCE [LARGE SCALE GENOMIC DNA]</scope>
    <source>
        <strain evidence="2 3">JCM 15389</strain>
    </source>
</reference>
<protein>
    <recommendedName>
        <fullName evidence="4">Secreted protein</fullName>
    </recommendedName>
</protein>
<evidence type="ECO:0000313" key="2">
    <source>
        <dbReference type="EMBL" id="MFC0081460.1"/>
    </source>
</evidence>
<keyword evidence="1" id="KW-0812">Transmembrane</keyword>
<sequence length="40" mass="4368">MRASKTVKQVAAGLAALGTIASVWWFALKPRWGRRRAAKG</sequence>
<proteinExistence type="predicted"/>
<comment type="caution">
    <text evidence="2">The sequence shown here is derived from an EMBL/GenBank/DDBJ whole genome shotgun (WGS) entry which is preliminary data.</text>
</comment>
<organism evidence="2 3">
    <name type="scientific">Aciditerrimonas ferrireducens</name>
    <dbReference type="NCBI Taxonomy" id="667306"/>
    <lineage>
        <taxon>Bacteria</taxon>
        <taxon>Bacillati</taxon>
        <taxon>Actinomycetota</taxon>
        <taxon>Acidimicrobiia</taxon>
        <taxon>Acidimicrobiales</taxon>
        <taxon>Acidimicrobiaceae</taxon>
        <taxon>Aciditerrimonas</taxon>
    </lineage>
</organism>
<dbReference type="Proteomes" id="UP001589788">
    <property type="component" value="Unassembled WGS sequence"/>
</dbReference>
<keyword evidence="3" id="KW-1185">Reference proteome</keyword>
<dbReference type="EMBL" id="JBHLYQ010000032">
    <property type="protein sequence ID" value="MFC0081460.1"/>
    <property type="molecule type" value="Genomic_DNA"/>
</dbReference>
<evidence type="ECO:0008006" key="4">
    <source>
        <dbReference type="Google" id="ProtNLM"/>
    </source>
</evidence>
<gene>
    <name evidence="2" type="ORF">ACFFRE_04765</name>
</gene>
<feature type="transmembrane region" description="Helical" evidence="1">
    <location>
        <begin position="6"/>
        <end position="27"/>
    </location>
</feature>